<dbReference type="NCBIfam" id="TIGR00220">
    <property type="entry name" value="mscL"/>
    <property type="match status" value="1"/>
</dbReference>
<comment type="caution">
    <text evidence="12">The sequence shown here is derived from an EMBL/GenBank/DDBJ whole genome shotgun (WGS) entry which is preliminary data.</text>
</comment>
<dbReference type="PROSITE" id="PS01327">
    <property type="entry name" value="MSCL"/>
    <property type="match status" value="1"/>
</dbReference>
<comment type="similarity">
    <text evidence="2">Belongs to the MscL family.</text>
</comment>
<accession>A0AB38UYJ2</accession>
<dbReference type="NCBIfam" id="NF001842">
    <property type="entry name" value="PRK00567.1-3"/>
    <property type="match status" value="1"/>
</dbReference>
<organism evidence="12 13">
    <name type="scientific">Mycobacterium persicum</name>
    <dbReference type="NCBI Taxonomy" id="1487726"/>
    <lineage>
        <taxon>Bacteria</taxon>
        <taxon>Bacillati</taxon>
        <taxon>Actinomycetota</taxon>
        <taxon>Actinomycetes</taxon>
        <taxon>Mycobacteriales</taxon>
        <taxon>Mycobacteriaceae</taxon>
        <taxon>Mycobacterium</taxon>
    </lineage>
</organism>
<keyword evidence="6 11" id="KW-1133">Transmembrane helix</keyword>
<reference evidence="12 13" key="1">
    <citation type="submission" date="2018-09" db="EMBL/GenBank/DDBJ databases">
        <authorList>
            <person name="Tagini F."/>
        </authorList>
    </citation>
    <scope>NUCLEOTIDE SEQUENCE [LARGE SCALE GENOMIC DNA]</scope>
    <source>
        <strain evidence="12 13">MK42</strain>
    </source>
</reference>
<feature type="compositionally biased region" description="Basic residues" evidence="10">
    <location>
        <begin position="132"/>
        <end position="144"/>
    </location>
</feature>
<sequence length="171" mass="18953">MLKGFKEFLARGNIVDLAVAVVIGTAFTALVTKFTDSIITPLITRVGVNQQTSFGILRLDIGGGQAIDLNILVSAAINFVLIAAVVYFLIVLPYNRLRKKVRSSRRTTRRWSCSPRSGTCWPKPTAAARRASMVRRPRPCRRRPTTGLARTPDPRVTSETQISRLDNCPMI</sequence>
<evidence type="ECO:0000256" key="1">
    <source>
        <dbReference type="ARBA" id="ARBA00004651"/>
    </source>
</evidence>
<keyword evidence="4" id="KW-1003">Cell membrane</keyword>
<name>A0AB38UYJ2_9MYCO</name>
<evidence type="ECO:0000313" key="13">
    <source>
        <dbReference type="Proteomes" id="UP000279331"/>
    </source>
</evidence>
<comment type="subcellular location">
    <subcellularLocation>
        <location evidence="1">Cell membrane</location>
        <topology evidence="1">Multi-pass membrane protein</topology>
    </subcellularLocation>
</comment>
<dbReference type="PRINTS" id="PR01264">
    <property type="entry name" value="MECHCHANNEL"/>
</dbReference>
<evidence type="ECO:0000256" key="2">
    <source>
        <dbReference type="ARBA" id="ARBA00007254"/>
    </source>
</evidence>
<proteinExistence type="inferred from homology"/>
<evidence type="ECO:0000256" key="6">
    <source>
        <dbReference type="ARBA" id="ARBA00022989"/>
    </source>
</evidence>
<dbReference type="GO" id="GO:0005886">
    <property type="term" value="C:plasma membrane"/>
    <property type="evidence" value="ECO:0007669"/>
    <property type="project" value="UniProtKB-SubCell"/>
</dbReference>
<dbReference type="PANTHER" id="PTHR30266">
    <property type="entry name" value="MECHANOSENSITIVE CHANNEL MSCL"/>
    <property type="match status" value="1"/>
</dbReference>
<keyword evidence="7" id="KW-0406">Ion transport</keyword>
<dbReference type="AlphaFoldDB" id="A0AB38UYJ2"/>
<evidence type="ECO:0000256" key="8">
    <source>
        <dbReference type="ARBA" id="ARBA00023136"/>
    </source>
</evidence>
<dbReference type="EMBL" id="UPHL01000123">
    <property type="protein sequence ID" value="VAZ85509.1"/>
    <property type="molecule type" value="Genomic_DNA"/>
</dbReference>
<keyword evidence="9" id="KW-0407">Ion channel</keyword>
<gene>
    <name evidence="12" type="primary">mscL</name>
    <name evidence="12" type="ORF">LAUMK42_04346</name>
</gene>
<dbReference type="InterPro" id="IPR001185">
    <property type="entry name" value="MS_channel"/>
</dbReference>
<dbReference type="InterPro" id="IPR036019">
    <property type="entry name" value="MscL_channel"/>
</dbReference>
<dbReference type="InterPro" id="IPR037673">
    <property type="entry name" value="MSC/AndL"/>
</dbReference>
<evidence type="ECO:0000313" key="12">
    <source>
        <dbReference type="EMBL" id="VAZ85509.1"/>
    </source>
</evidence>
<evidence type="ECO:0000256" key="5">
    <source>
        <dbReference type="ARBA" id="ARBA00022692"/>
    </source>
</evidence>
<evidence type="ECO:0000256" key="7">
    <source>
        <dbReference type="ARBA" id="ARBA00023065"/>
    </source>
</evidence>
<dbReference type="Gene3D" id="1.10.1200.120">
    <property type="entry name" value="Large-conductance mechanosensitive channel, MscL, domain 1"/>
    <property type="match status" value="1"/>
</dbReference>
<evidence type="ECO:0000256" key="4">
    <source>
        <dbReference type="ARBA" id="ARBA00022475"/>
    </source>
</evidence>
<dbReference type="SUPFAM" id="SSF81330">
    <property type="entry name" value="Gated mechanosensitive channel"/>
    <property type="match status" value="1"/>
</dbReference>
<dbReference type="GO" id="GO:0008381">
    <property type="term" value="F:mechanosensitive monoatomic ion channel activity"/>
    <property type="evidence" value="ECO:0007669"/>
    <property type="project" value="InterPro"/>
</dbReference>
<keyword evidence="8 11" id="KW-0472">Membrane</keyword>
<keyword evidence="5 11" id="KW-0812">Transmembrane</keyword>
<dbReference type="Proteomes" id="UP000279331">
    <property type="component" value="Unassembled WGS sequence"/>
</dbReference>
<dbReference type="PANTHER" id="PTHR30266:SF2">
    <property type="entry name" value="LARGE-CONDUCTANCE MECHANOSENSITIVE CHANNEL"/>
    <property type="match status" value="1"/>
</dbReference>
<protein>
    <submittedName>
        <fullName evidence="12">Large-conductance mechanosensitive channel</fullName>
    </submittedName>
</protein>
<dbReference type="InterPro" id="IPR019823">
    <property type="entry name" value="Mechanosensitive_channel_CS"/>
</dbReference>
<dbReference type="Pfam" id="PF01741">
    <property type="entry name" value="MscL"/>
    <property type="match status" value="1"/>
</dbReference>
<keyword evidence="3" id="KW-0813">Transport</keyword>
<feature type="region of interest" description="Disordered" evidence="10">
    <location>
        <begin position="123"/>
        <end position="160"/>
    </location>
</feature>
<evidence type="ECO:0000256" key="11">
    <source>
        <dbReference type="SAM" id="Phobius"/>
    </source>
</evidence>
<feature type="transmembrane region" description="Helical" evidence="11">
    <location>
        <begin position="12"/>
        <end position="32"/>
    </location>
</feature>
<evidence type="ECO:0000256" key="10">
    <source>
        <dbReference type="SAM" id="MobiDB-lite"/>
    </source>
</evidence>
<feature type="transmembrane region" description="Helical" evidence="11">
    <location>
        <begin position="71"/>
        <end position="92"/>
    </location>
</feature>
<evidence type="ECO:0000256" key="9">
    <source>
        <dbReference type="ARBA" id="ARBA00023303"/>
    </source>
</evidence>
<evidence type="ECO:0000256" key="3">
    <source>
        <dbReference type="ARBA" id="ARBA00022448"/>
    </source>
</evidence>